<name>D3F753_CONWI</name>
<dbReference type="SUPFAM" id="SSF52540">
    <property type="entry name" value="P-loop containing nucleoside triphosphate hydrolases"/>
    <property type="match status" value="1"/>
</dbReference>
<dbReference type="SUPFAM" id="SSF46894">
    <property type="entry name" value="C-terminal effector domain of the bipartite response regulators"/>
    <property type="match status" value="1"/>
</dbReference>
<dbReference type="PANTHER" id="PTHR16305">
    <property type="entry name" value="TESTICULAR SOLUBLE ADENYLYL CYCLASE"/>
    <property type="match status" value="1"/>
</dbReference>
<accession>D3F753</accession>
<gene>
    <name evidence="4" type="ordered locus">Cwoe_0388</name>
</gene>
<evidence type="ECO:0000259" key="3">
    <source>
        <dbReference type="PROSITE" id="PS50043"/>
    </source>
</evidence>
<dbReference type="GO" id="GO:0006355">
    <property type="term" value="P:regulation of DNA-templated transcription"/>
    <property type="evidence" value="ECO:0007669"/>
    <property type="project" value="InterPro"/>
</dbReference>
<dbReference type="KEGG" id="cwo:Cwoe_0388"/>
<feature type="domain" description="HTH luxR-type" evidence="3">
    <location>
        <begin position="851"/>
        <end position="916"/>
    </location>
</feature>
<dbReference type="EMBL" id="CP001854">
    <property type="protein sequence ID" value="ADB48824.1"/>
    <property type="molecule type" value="Genomic_DNA"/>
</dbReference>
<dbReference type="InterPro" id="IPR000792">
    <property type="entry name" value="Tscrpt_reg_LuxR_C"/>
</dbReference>
<proteinExistence type="predicted"/>
<evidence type="ECO:0000313" key="5">
    <source>
        <dbReference type="Proteomes" id="UP000008229"/>
    </source>
</evidence>
<dbReference type="InterPro" id="IPR036388">
    <property type="entry name" value="WH-like_DNA-bd_sf"/>
</dbReference>
<dbReference type="GO" id="GO:0005524">
    <property type="term" value="F:ATP binding"/>
    <property type="evidence" value="ECO:0007669"/>
    <property type="project" value="UniProtKB-KW"/>
</dbReference>
<protein>
    <submittedName>
        <fullName evidence="4">Transcriptional regulator, LuxR family</fullName>
    </submittedName>
</protein>
<dbReference type="Pfam" id="PF13191">
    <property type="entry name" value="AAA_16"/>
    <property type="match status" value="1"/>
</dbReference>
<keyword evidence="1" id="KW-0547">Nucleotide-binding</keyword>
<dbReference type="CDD" id="cd06170">
    <property type="entry name" value="LuxR_C_like"/>
    <property type="match status" value="1"/>
</dbReference>
<dbReference type="RefSeq" id="WP_012931877.1">
    <property type="nucleotide sequence ID" value="NC_013739.1"/>
</dbReference>
<dbReference type="Gene3D" id="1.10.10.10">
    <property type="entry name" value="Winged helix-like DNA-binding domain superfamily/Winged helix DNA-binding domain"/>
    <property type="match status" value="1"/>
</dbReference>
<sequence>MVGSGGTDAGRLVGRATELARVRALVAQAREGRGGALVVEGAPGVGKSTLLRALDAPGVHVLATTGVETEVDLPFAGLAELLAPLLAHADALPQAQRAALRAALALDAPGGAERVLVLHAVVALLATAAGEQPLLLLVDDVQWLDASSQEAIAFLARRAGRLPLALVAVRSLRGAPYTPWPEVERLPLEDLARADALALARAGGLASPVAEAVVDAVGGNPLALVEAPSELTAAQRDGAVALPDPLPTGERLTRAYAARVAALPAPAREALLLAAASGSVSPAAPDGLLDSAEDAGLVHVEAGRVRFAHPLVRAAVYHAATPARRRAAHRALAAAGSPQERARHLAAAATAPDEQLAAELETLGHEARERGATATAIDLLERAAQLSPASERAAARTIAAAGTATVAGQPARARALIDALLPSLEDPLVRADAEFVRGAAILQVGRPREAYALLEDAAERVAERDPTRAALLLTQASVALVSSGPVSELAELAARAQALAPPWVAYAPAVLRAEALAGLGDHAQARALLSEHADALREADAVGPGHELLSIAALCMIWMEQYDAAERVLRRLIATARAKGAVSALALPVAVLGSLHIRRAELDAAAGCAAEAVVLSDDAGDGFVRALALTSAAFVEAHRGEAEACRAHAARVLELSAGLGLTATQATAEQALGMLALGLGESDAAIRHLERARAHTARFGSRDPSFLYTGGDLVDAYVRAGREDDARAVAEELADGAQLTGGAWAAAATARSRGLLDADTRIDEHLAAALAAHARIDSPFELARTQLCFGERLRRARRRADARELLRAAHATFAALGTAPWAARAAGELAATGMPGAGGPADAPAAGAPPAGVGAAELTAREQAVCELVAGGATNREAATALFLSPRTVEHHLRQAYRKLGVRSRTELALRWRDPA</sequence>
<dbReference type="SUPFAM" id="SSF48452">
    <property type="entry name" value="TPR-like"/>
    <property type="match status" value="2"/>
</dbReference>
<dbReference type="InterPro" id="IPR027417">
    <property type="entry name" value="P-loop_NTPase"/>
</dbReference>
<dbReference type="Gene3D" id="1.25.40.10">
    <property type="entry name" value="Tetratricopeptide repeat domain"/>
    <property type="match status" value="1"/>
</dbReference>
<keyword evidence="2" id="KW-0067">ATP-binding</keyword>
<evidence type="ECO:0000256" key="2">
    <source>
        <dbReference type="ARBA" id="ARBA00022840"/>
    </source>
</evidence>
<dbReference type="OrthoDB" id="3796539at2"/>
<dbReference type="InterPro" id="IPR016032">
    <property type="entry name" value="Sig_transdc_resp-reg_C-effctor"/>
</dbReference>
<dbReference type="eggNOG" id="COG2909">
    <property type="taxonomic scope" value="Bacteria"/>
</dbReference>
<dbReference type="STRING" id="469383.Cwoe_0388"/>
<organism evidence="4 5">
    <name type="scientific">Conexibacter woesei (strain DSM 14684 / CCUG 47730 / CIP 108061 / JCM 11494 / NBRC 100937 / ID131577)</name>
    <dbReference type="NCBI Taxonomy" id="469383"/>
    <lineage>
        <taxon>Bacteria</taxon>
        <taxon>Bacillati</taxon>
        <taxon>Actinomycetota</taxon>
        <taxon>Thermoleophilia</taxon>
        <taxon>Solirubrobacterales</taxon>
        <taxon>Conexibacteraceae</taxon>
        <taxon>Conexibacter</taxon>
    </lineage>
</organism>
<reference evidence="4 5" key="1">
    <citation type="journal article" date="2010" name="Stand. Genomic Sci.">
        <title>Complete genome sequence of Conexibacter woesei type strain (ID131577).</title>
        <authorList>
            <person name="Pukall R."/>
            <person name="Lapidus A."/>
            <person name="Glavina Del Rio T."/>
            <person name="Copeland A."/>
            <person name="Tice H."/>
            <person name="Cheng J.-F."/>
            <person name="Lucas S."/>
            <person name="Chen F."/>
            <person name="Nolan M."/>
            <person name="Bruce D."/>
            <person name="Goodwin L."/>
            <person name="Pitluck S."/>
            <person name="Mavromatis K."/>
            <person name="Ivanova N."/>
            <person name="Ovchinnikova G."/>
            <person name="Pati A."/>
            <person name="Chen A."/>
            <person name="Palaniappan K."/>
            <person name="Land M."/>
            <person name="Hauser L."/>
            <person name="Chang Y.-J."/>
            <person name="Jeffries C.D."/>
            <person name="Chain P."/>
            <person name="Meincke L."/>
            <person name="Sims D."/>
            <person name="Brettin T."/>
            <person name="Detter J.C."/>
            <person name="Rohde M."/>
            <person name="Goeker M."/>
            <person name="Bristow J."/>
            <person name="Eisen J.A."/>
            <person name="Markowitz V."/>
            <person name="Kyrpides N.C."/>
            <person name="Klenk H.-P."/>
            <person name="Hugenholtz P."/>
        </authorList>
    </citation>
    <scope>NUCLEOTIDE SEQUENCE [LARGE SCALE GENOMIC DNA]</scope>
    <source>
        <strain evidence="5">DSM 14684 / CIP 108061 / JCM 11494 / NBRC 100937 / ID131577</strain>
    </source>
</reference>
<dbReference type="SMART" id="SM00421">
    <property type="entry name" value="HTH_LUXR"/>
    <property type="match status" value="1"/>
</dbReference>
<evidence type="ECO:0000313" key="4">
    <source>
        <dbReference type="EMBL" id="ADB48824.1"/>
    </source>
</evidence>
<reference evidence="5" key="2">
    <citation type="submission" date="2010-01" db="EMBL/GenBank/DDBJ databases">
        <title>The complete genome of Conexibacter woesei DSM 14684.</title>
        <authorList>
            <consortium name="US DOE Joint Genome Institute (JGI-PGF)"/>
            <person name="Lucas S."/>
            <person name="Copeland A."/>
            <person name="Lapidus A."/>
            <person name="Glavina del Rio T."/>
            <person name="Dalin E."/>
            <person name="Tice H."/>
            <person name="Bruce D."/>
            <person name="Goodwin L."/>
            <person name="Pitluck S."/>
            <person name="Kyrpides N."/>
            <person name="Mavromatis K."/>
            <person name="Ivanova N."/>
            <person name="Mikhailova N."/>
            <person name="Chertkov O."/>
            <person name="Brettin T."/>
            <person name="Detter J.C."/>
            <person name="Han C."/>
            <person name="Larimer F."/>
            <person name="Land M."/>
            <person name="Hauser L."/>
            <person name="Markowitz V."/>
            <person name="Cheng J.-F."/>
            <person name="Hugenholtz P."/>
            <person name="Woyke T."/>
            <person name="Wu D."/>
            <person name="Pukall R."/>
            <person name="Steenblock K."/>
            <person name="Schneider S."/>
            <person name="Klenk H.-P."/>
            <person name="Eisen J.A."/>
        </authorList>
    </citation>
    <scope>NUCLEOTIDE SEQUENCE [LARGE SCALE GENOMIC DNA]</scope>
    <source>
        <strain evidence="5">DSM 14684 / CIP 108061 / JCM 11494 / NBRC 100937 / ID131577</strain>
    </source>
</reference>
<dbReference type="GO" id="GO:0004016">
    <property type="term" value="F:adenylate cyclase activity"/>
    <property type="evidence" value="ECO:0007669"/>
    <property type="project" value="TreeGrafter"/>
</dbReference>
<dbReference type="HOGENOM" id="CLU_006850_4_1_11"/>
<keyword evidence="5" id="KW-1185">Reference proteome</keyword>
<evidence type="ECO:0000256" key="1">
    <source>
        <dbReference type="ARBA" id="ARBA00022741"/>
    </source>
</evidence>
<dbReference type="GO" id="GO:0003677">
    <property type="term" value="F:DNA binding"/>
    <property type="evidence" value="ECO:0007669"/>
    <property type="project" value="InterPro"/>
</dbReference>
<dbReference type="Proteomes" id="UP000008229">
    <property type="component" value="Chromosome"/>
</dbReference>
<dbReference type="PANTHER" id="PTHR16305:SF35">
    <property type="entry name" value="TRANSCRIPTIONAL ACTIVATOR DOMAIN"/>
    <property type="match status" value="1"/>
</dbReference>
<dbReference type="InterPro" id="IPR041664">
    <property type="entry name" value="AAA_16"/>
</dbReference>
<dbReference type="InterPro" id="IPR011990">
    <property type="entry name" value="TPR-like_helical_dom_sf"/>
</dbReference>
<dbReference type="PRINTS" id="PR00038">
    <property type="entry name" value="HTHLUXR"/>
</dbReference>
<dbReference type="AlphaFoldDB" id="D3F753"/>
<dbReference type="GO" id="GO:0005737">
    <property type="term" value="C:cytoplasm"/>
    <property type="evidence" value="ECO:0007669"/>
    <property type="project" value="TreeGrafter"/>
</dbReference>
<dbReference type="Pfam" id="PF00196">
    <property type="entry name" value="GerE"/>
    <property type="match status" value="1"/>
</dbReference>
<dbReference type="PROSITE" id="PS50043">
    <property type="entry name" value="HTH_LUXR_2"/>
    <property type="match status" value="1"/>
</dbReference>